<evidence type="ECO:0000313" key="1">
    <source>
        <dbReference type="EMBL" id="KAG0444408.1"/>
    </source>
</evidence>
<accession>A0AC60QXJ6</accession>
<evidence type="ECO:0000313" key="2">
    <source>
        <dbReference type="Proteomes" id="UP000805193"/>
    </source>
</evidence>
<keyword evidence="2" id="KW-1185">Reference proteome</keyword>
<name>A0AC60QXJ6_IXOPE</name>
<reference evidence="1 2" key="1">
    <citation type="journal article" date="2020" name="Cell">
        <title>Large-Scale Comparative Analyses of Tick Genomes Elucidate Their Genetic Diversity and Vector Capacities.</title>
        <authorList>
            <consortium name="Tick Genome and Microbiome Consortium (TIGMIC)"/>
            <person name="Jia N."/>
            <person name="Wang J."/>
            <person name="Shi W."/>
            <person name="Du L."/>
            <person name="Sun Y."/>
            <person name="Zhan W."/>
            <person name="Jiang J.F."/>
            <person name="Wang Q."/>
            <person name="Zhang B."/>
            <person name="Ji P."/>
            <person name="Bell-Sakyi L."/>
            <person name="Cui X.M."/>
            <person name="Yuan T.T."/>
            <person name="Jiang B.G."/>
            <person name="Yang W.F."/>
            <person name="Lam T.T."/>
            <person name="Chang Q.C."/>
            <person name="Ding S.J."/>
            <person name="Wang X.J."/>
            <person name="Zhu J.G."/>
            <person name="Ruan X.D."/>
            <person name="Zhao L."/>
            <person name="Wei J.T."/>
            <person name="Ye R.Z."/>
            <person name="Que T.C."/>
            <person name="Du C.H."/>
            <person name="Zhou Y.H."/>
            <person name="Cheng J.X."/>
            <person name="Dai P.F."/>
            <person name="Guo W.B."/>
            <person name="Han X.H."/>
            <person name="Huang E.J."/>
            <person name="Li L.F."/>
            <person name="Wei W."/>
            <person name="Gao Y.C."/>
            <person name="Liu J.Z."/>
            <person name="Shao H.Z."/>
            <person name="Wang X."/>
            <person name="Wang C.C."/>
            <person name="Yang T.C."/>
            <person name="Huo Q.B."/>
            <person name="Li W."/>
            <person name="Chen H.Y."/>
            <person name="Chen S.E."/>
            <person name="Zhou L.G."/>
            <person name="Ni X.B."/>
            <person name="Tian J.H."/>
            <person name="Sheng Y."/>
            <person name="Liu T."/>
            <person name="Pan Y.S."/>
            <person name="Xia L.Y."/>
            <person name="Li J."/>
            <person name="Zhao F."/>
            <person name="Cao W.C."/>
        </authorList>
    </citation>
    <scope>NUCLEOTIDE SEQUENCE [LARGE SCALE GENOMIC DNA]</scope>
    <source>
        <strain evidence="1">Iper-2018</strain>
    </source>
</reference>
<dbReference type="Proteomes" id="UP000805193">
    <property type="component" value="Unassembled WGS sequence"/>
</dbReference>
<organism evidence="1 2">
    <name type="scientific">Ixodes persulcatus</name>
    <name type="common">Taiga tick</name>
    <dbReference type="NCBI Taxonomy" id="34615"/>
    <lineage>
        <taxon>Eukaryota</taxon>
        <taxon>Metazoa</taxon>
        <taxon>Ecdysozoa</taxon>
        <taxon>Arthropoda</taxon>
        <taxon>Chelicerata</taxon>
        <taxon>Arachnida</taxon>
        <taxon>Acari</taxon>
        <taxon>Parasitiformes</taxon>
        <taxon>Ixodida</taxon>
        <taxon>Ixodoidea</taxon>
        <taxon>Ixodidae</taxon>
        <taxon>Ixodinae</taxon>
        <taxon>Ixodes</taxon>
    </lineage>
</organism>
<comment type="caution">
    <text evidence="1">The sequence shown here is derived from an EMBL/GenBank/DDBJ whole genome shotgun (WGS) entry which is preliminary data.</text>
</comment>
<proteinExistence type="predicted"/>
<gene>
    <name evidence="1" type="ORF">HPB47_013824</name>
</gene>
<protein>
    <submittedName>
        <fullName evidence="1">Uncharacterized protein</fullName>
    </submittedName>
</protein>
<dbReference type="EMBL" id="JABSTQ010002068">
    <property type="protein sequence ID" value="KAG0444408.1"/>
    <property type="molecule type" value="Genomic_DNA"/>
</dbReference>
<sequence length="466" mass="52531">MQPLPQASSWPGSERQVHSREGDPVAAGARVLAGPTDGEEGHRFGGLAQPVAAGHRALCRKGPPQTYDLKHKIIIVTDSQAACRAFAGNTLYPRTAHLINAISIEWLQIPVIRIIWTPAHLGLSGNESAHALARAVATNRALSDGIRIQRDPEPNTPADSQSFRTLTDAHLNTYHLVTEYYRTTRRVLPPPHRELSRAEAADWRQLQTFTFPNLHQRHRWFPNRYSGTCPGCGSDHPDVYHSTWECPHPLVLDGSAKMWFRFAGEFTSWGSFVTALHSQFAPVDKKRLKEELWKRTQHTEENLKQFIYVISSYNDRIGEPVTGTQKVERVLRQMHPQFRDLIEGRTFATLKELADAADGLMDRVWQRLQYVPPPQLSNQVVRDLVFQSRTATPVTRPVPVTDQSSLDHAHPRCFKRALLFPFLGSPVWYSTCTAIKQIGTFQPIDKNNLALPIVTVEEQHQSSAAP</sequence>